<organism evidence="1 2">
    <name type="scientific">Tegillarca granosa</name>
    <name type="common">Malaysian cockle</name>
    <name type="synonym">Anadara granosa</name>
    <dbReference type="NCBI Taxonomy" id="220873"/>
    <lineage>
        <taxon>Eukaryota</taxon>
        <taxon>Metazoa</taxon>
        <taxon>Spiralia</taxon>
        <taxon>Lophotrochozoa</taxon>
        <taxon>Mollusca</taxon>
        <taxon>Bivalvia</taxon>
        <taxon>Autobranchia</taxon>
        <taxon>Pteriomorphia</taxon>
        <taxon>Arcoida</taxon>
        <taxon>Arcoidea</taxon>
        <taxon>Arcidae</taxon>
        <taxon>Tegillarca</taxon>
    </lineage>
</organism>
<evidence type="ECO:0000313" key="2">
    <source>
        <dbReference type="Proteomes" id="UP001217089"/>
    </source>
</evidence>
<reference evidence="1 2" key="1">
    <citation type="submission" date="2022-12" db="EMBL/GenBank/DDBJ databases">
        <title>Chromosome-level genome of Tegillarca granosa.</title>
        <authorList>
            <person name="Kim J."/>
        </authorList>
    </citation>
    <scope>NUCLEOTIDE SEQUENCE [LARGE SCALE GENOMIC DNA]</scope>
    <source>
        <strain evidence="1">Teg-2019</strain>
        <tissue evidence="1">Adductor muscle</tissue>
    </source>
</reference>
<evidence type="ECO:0000313" key="1">
    <source>
        <dbReference type="EMBL" id="KAJ8314978.1"/>
    </source>
</evidence>
<name>A0ABQ9FCC4_TEGGR</name>
<protein>
    <submittedName>
        <fullName evidence="1">Uncharacterized protein</fullName>
    </submittedName>
</protein>
<gene>
    <name evidence="1" type="ORF">KUTeg_007128</name>
</gene>
<accession>A0ABQ9FCC4</accession>
<proteinExistence type="predicted"/>
<comment type="caution">
    <text evidence="1">The sequence shown here is derived from an EMBL/GenBank/DDBJ whole genome shotgun (WGS) entry which is preliminary data.</text>
</comment>
<dbReference type="Proteomes" id="UP001217089">
    <property type="component" value="Unassembled WGS sequence"/>
</dbReference>
<dbReference type="EMBL" id="JARBDR010000337">
    <property type="protein sequence ID" value="KAJ8314978.1"/>
    <property type="molecule type" value="Genomic_DNA"/>
</dbReference>
<keyword evidence="2" id="KW-1185">Reference proteome</keyword>
<sequence>MTNTLLNKEIKPHENIENKTQERKYTALDLVRPLQMAILSLNTRNGISRRKSLYLFLYCWCCPNSS</sequence>